<dbReference type="Proteomes" id="UP000647241">
    <property type="component" value="Unassembled WGS sequence"/>
</dbReference>
<reference evidence="1" key="2">
    <citation type="submission" date="2020-09" db="EMBL/GenBank/DDBJ databases">
        <authorList>
            <person name="Sun Q."/>
            <person name="Zhou Y."/>
        </authorList>
    </citation>
    <scope>NUCLEOTIDE SEQUENCE</scope>
    <source>
        <strain evidence="1">CGMCC 1.12997</strain>
    </source>
</reference>
<accession>A0A917LZL5</accession>
<evidence type="ECO:0000313" key="2">
    <source>
        <dbReference type="Proteomes" id="UP000647241"/>
    </source>
</evidence>
<dbReference type="EMBL" id="BMGT01000001">
    <property type="protein sequence ID" value="GGG69383.1"/>
    <property type="molecule type" value="Genomic_DNA"/>
</dbReference>
<dbReference type="InterPro" id="IPR036390">
    <property type="entry name" value="WH_DNA-bd_sf"/>
</dbReference>
<name>A0A917LZL5_9BACT</name>
<dbReference type="Gene3D" id="1.10.10.10">
    <property type="entry name" value="Winged helix-like DNA-binding domain superfamily/Winged helix DNA-binding domain"/>
    <property type="match status" value="1"/>
</dbReference>
<proteinExistence type="predicted"/>
<gene>
    <name evidence="1" type="ORF">GCM10011585_09300</name>
</gene>
<organism evidence="1 2">
    <name type="scientific">Edaphobacter dinghuensis</name>
    <dbReference type="NCBI Taxonomy" id="1560005"/>
    <lineage>
        <taxon>Bacteria</taxon>
        <taxon>Pseudomonadati</taxon>
        <taxon>Acidobacteriota</taxon>
        <taxon>Terriglobia</taxon>
        <taxon>Terriglobales</taxon>
        <taxon>Acidobacteriaceae</taxon>
        <taxon>Edaphobacter</taxon>
    </lineage>
</organism>
<keyword evidence="2" id="KW-1185">Reference proteome</keyword>
<reference evidence="1" key="1">
    <citation type="journal article" date="2014" name="Int. J. Syst. Evol. Microbiol.">
        <title>Complete genome sequence of Corynebacterium casei LMG S-19264T (=DSM 44701T), isolated from a smear-ripened cheese.</title>
        <authorList>
            <consortium name="US DOE Joint Genome Institute (JGI-PGF)"/>
            <person name="Walter F."/>
            <person name="Albersmeier A."/>
            <person name="Kalinowski J."/>
            <person name="Ruckert C."/>
        </authorList>
    </citation>
    <scope>NUCLEOTIDE SEQUENCE</scope>
    <source>
        <strain evidence="1">CGMCC 1.12997</strain>
    </source>
</reference>
<protein>
    <submittedName>
        <fullName evidence="1">Transcriptional regulator</fullName>
    </submittedName>
</protein>
<comment type="caution">
    <text evidence="1">The sequence shown here is derived from an EMBL/GenBank/DDBJ whole genome shotgun (WGS) entry which is preliminary data.</text>
</comment>
<dbReference type="AlphaFoldDB" id="A0A917LZL5"/>
<sequence length="226" mass="25553">MAGISSIDLENEHACRTQADRLLLQLKVNGPQTASDLALSLKITGEAVRQQLQKLAADHLIKFQSEKKGVGRPCQRWKLTKLGEGRFSDAHSLTTVQLIQGIRESLGEGALNTILRFREEEMEVAYRTALKDAKTLSARVQRLTEIRSHEGYMAEWREEEDGTFLLIENHCPIYTAATTCQGFCRSELSLFQRCLGEDDVRIERTEHILGGSRRCTYKIWPAPHNA</sequence>
<dbReference type="RefSeq" id="WP_188552937.1">
    <property type="nucleotide sequence ID" value="NZ_BMGT01000001.1"/>
</dbReference>
<dbReference type="InterPro" id="IPR036388">
    <property type="entry name" value="WH-like_DNA-bd_sf"/>
</dbReference>
<evidence type="ECO:0000313" key="1">
    <source>
        <dbReference type="EMBL" id="GGG69383.1"/>
    </source>
</evidence>
<dbReference type="SUPFAM" id="SSF46785">
    <property type="entry name" value="Winged helix' DNA-binding domain"/>
    <property type="match status" value="1"/>
</dbReference>